<proteinExistence type="predicted"/>
<gene>
    <name evidence="1" type="ORF">EJ02DRAFT_473950</name>
</gene>
<accession>A0A6A5SCP3</accession>
<dbReference type="PANTHER" id="PTHR21310">
    <property type="entry name" value="AMINOGLYCOSIDE PHOSPHOTRANSFERASE-RELATED-RELATED"/>
    <property type="match status" value="1"/>
</dbReference>
<dbReference type="Proteomes" id="UP000800038">
    <property type="component" value="Unassembled WGS sequence"/>
</dbReference>
<evidence type="ECO:0000313" key="2">
    <source>
        <dbReference type="Proteomes" id="UP000800038"/>
    </source>
</evidence>
<evidence type="ECO:0000313" key="1">
    <source>
        <dbReference type="EMBL" id="KAF1938381.1"/>
    </source>
</evidence>
<keyword evidence="2" id="KW-1185">Reference proteome</keyword>
<dbReference type="EMBL" id="ML976107">
    <property type="protein sequence ID" value="KAF1938381.1"/>
    <property type="molecule type" value="Genomic_DNA"/>
</dbReference>
<dbReference type="Gene3D" id="3.90.1200.10">
    <property type="match status" value="1"/>
</dbReference>
<name>A0A6A5SCP3_9PLEO</name>
<dbReference type="OrthoDB" id="5404599at2759"/>
<protein>
    <submittedName>
        <fullName evidence="1">Uncharacterized protein</fullName>
    </submittedName>
</protein>
<sequence length="251" mass="27877">MKPPIEDSVMCTGQNVWFLGSLYVCELVVDIPNDAMISWEADGNTYCDSARNLFHHAGTSAAVCSIGGTFVKVKAWRRGMQLESDTIKFVNRISSIPTLRLSSPGHWVRYGNHCLLIKRMEIADTVAQFCKTLALSTSQTLMTANGHGALETFLVDLPQASEPSWKPRTLGPFSSSQLRSYLSNPTVLKDHIKSFHFYHADLGPTNIIVTEDGSIVGIIDWESAAFYPKFWLGTKPLVSTRFFLRGAEKKA</sequence>
<dbReference type="AlphaFoldDB" id="A0A6A5SCP3"/>
<reference evidence="1" key="1">
    <citation type="journal article" date="2020" name="Stud. Mycol.">
        <title>101 Dothideomycetes genomes: a test case for predicting lifestyles and emergence of pathogens.</title>
        <authorList>
            <person name="Haridas S."/>
            <person name="Albert R."/>
            <person name="Binder M."/>
            <person name="Bloem J."/>
            <person name="Labutti K."/>
            <person name="Salamov A."/>
            <person name="Andreopoulos B."/>
            <person name="Baker S."/>
            <person name="Barry K."/>
            <person name="Bills G."/>
            <person name="Bluhm B."/>
            <person name="Cannon C."/>
            <person name="Castanera R."/>
            <person name="Culley D."/>
            <person name="Daum C."/>
            <person name="Ezra D."/>
            <person name="Gonzalez J."/>
            <person name="Henrissat B."/>
            <person name="Kuo A."/>
            <person name="Liang C."/>
            <person name="Lipzen A."/>
            <person name="Lutzoni F."/>
            <person name="Magnuson J."/>
            <person name="Mondo S."/>
            <person name="Nolan M."/>
            <person name="Ohm R."/>
            <person name="Pangilinan J."/>
            <person name="Park H.-J."/>
            <person name="Ramirez L."/>
            <person name="Alfaro M."/>
            <person name="Sun H."/>
            <person name="Tritt A."/>
            <person name="Yoshinaga Y."/>
            <person name="Zwiers L.-H."/>
            <person name="Turgeon B."/>
            <person name="Goodwin S."/>
            <person name="Spatafora J."/>
            <person name="Crous P."/>
            <person name="Grigoriev I."/>
        </authorList>
    </citation>
    <scope>NUCLEOTIDE SEQUENCE</scope>
    <source>
        <strain evidence="1">CBS 161.51</strain>
    </source>
</reference>
<dbReference type="InterPro" id="IPR051678">
    <property type="entry name" value="AGP_Transferase"/>
</dbReference>
<organism evidence="1 2">
    <name type="scientific">Clathrospora elynae</name>
    <dbReference type="NCBI Taxonomy" id="706981"/>
    <lineage>
        <taxon>Eukaryota</taxon>
        <taxon>Fungi</taxon>
        <taxon>Dikarya</taxon>
        <taxon>Ascomycota</taxon>
        <taxon>Pezizomycotina</taxon>
        <taxon>Dothideomycetes</taxon>
        <taxon>Pleosporomycetidae</taxon>
        <taxon>Pleosporales</taxon>
        <taxon>Diademaceae</taxon>
        <taxon>Clathrospora</taxon>
    </lineage>
</organism>
<dbReference type="InterPro" id="IPR011009">
    <property type="entry name" value="Kinase-like_dom_sf"/>
</dbReference>
<dbReference type="PANTHER" id="PTHR21310:SF58">
    <property type="entry name" value="AMINOGLYCOSIDE PHOSPHOTRANSFERASE DOMAIN-CONTAINING PROTEIN"/>
    <property type="match status" value="1"/>
</dbReference>
<dbReference type="SUPFAM" id="SSF56112">
    <property type="entry name" value="Protein kinase-like (PK-like)"/>
    <property type="match status" value="1"/>
</dbReference>